<dbReference type="PROSITE" id="PS50103">
    <property type="entry name" value="ZF_C3H1"/>
    <property type="match status" value="1"/>
</dbReference>
<dbReference type="AlphaFoldDB" id="A0A3R7FSF7"/>
<dbReference type="OrthoDB" id="3247158at2759"/>
<evidence type="ECO:0000313" key="3">
    <source>
        <dbReference type="Proteomes" id="UP000286415"/>
    </source>
</evidence>
<dbReference type="SMART" id="SM00356">
    <property type="entry name" value="ZnF_C3H1"/>
    <property type="match status" value="2"/>
</dbReference>
<dbReference type="EMBL" id="NIRI02000013">
    <property type="protein sequence ID" value="KAG5452975.1"/>
    <property type="molecule type" value="Genomic_DNA"/>
</dbReference>
<dbReference type="SUPFAM" id="SSF90229">
    <property type="entry name" value="CCCH zinc finger"/>
    <property type="match status" value="1"/>
</dbReference>
<reference evidence="2 3" key="1">
    <citation type="journal article" date="2018" name="Biotechnol. Adv.">
        <title>Improved genomic resources and new bioinformatic workflow for the carcinogenic parasite Clonorchis sinensis: Biotechnological implications.</title>
        <authorList>
            <person name="Wang D."/>
            <person name="Korhonen P.K."/>
            <person name="Gasser R.B."/>
            <person name="Young N.D."/>
        </authorList>
    </citation>
    <scope>NUCLEOTIDE SEQUENCE [LARGE SCALE GENOMIC DNA]</scope>
    <source>
        <strain evidence="2">Cs-k2</strain>
    </source>
</reference>
<protein>
    <submittedName>
        <fullName evidence="2">Uncharacterized protein</fullName>
    </submittedName>
</protein>
<accession>A0A3R7FSF7</accession>
<dbReference type="GO" id="GO:0046872">
    <property type="term" value="F:metal ion binding"/>
    <property type="evidence" value="ECO:0007669"/>
    <property type="project" value="InterPro"/>
</dbReference>
<organism evidence="2 3">
    <name type="scientific">Clonorchis sinensis</name>
    <name type="common">Chinese liver fluke</name>
    <dbReference type="NCBI Taxonomy" id="79923"/>
    <lineage>
        <taxon>Eukaryota</taxon>
        <taxon>Metazoa</taxon>
        <taxon>Spiralia</taxon>
        <taxon>Lophotrochozoa</taxon>
        <taxon>Platyhelminthes</taxon>
        <taxon>Trematoda</taxon>
        <taxon>Digenea</taxon>
        <taxon>Opisthorchiida</taxon>
        <taxon>Opisthorchiata</taxon>
        <taxon>Opisthorchiidae</taxon>
        <taxon>Clonorchis</taxon>
    </lineage>
</organism>
<gene>
    <name evidence="2" type="ORF">CSKR_111788</name>
</gene>
<dbReference type="Gene3D" id="4.10.1000.10">
    <property type="entry name" value="Zinc finger, CCCH-type"/>
    <property type="match status" value="1"/>
</dbReference>
<dbReference type="InParanoid" id="A0A3R7FSF7"/>
<dbReference type="InterPro" id="IPR036855">
    <property type="entry name" value="Znf_CCCH_sf"/>
</dbReference>
<dbReference type="STRING" id="79923.A0A3R7FSF7"/>
<comment type="caution">
    <text evidence="2">The sequence shown here is derived from an EMBL/GenBank/DDBJ whole genome shotgun (WGS) entry which is preliminary data.</text>
</comment>
<dbReference type="InterPro" id="IPR000571">
    <property type="entry name" value="Znf_CCCH"/>
</dbReference>
<sequence length="990" mass="105101">MAVVEDFPALTKSEPISFGTLCPRKARAASPFALDSDRNHLRSDSLLASNTKKKRLRRQHKKLSVSQDDCHHVHPADELVHAFIAATDITLRSAQDAQFGSVASIWRQHNPAQHPLPRADDEGFVDGILESSSTASTRDGLEFSADIPTDHCFLGGLPQLTTGLGDHCHTSPTTTLRTTDPPCKLTAPVNHFGLSNGVPRSRQGSSSENSVVFGSPDLPRLWDSSGQETAKHVTNLSKEVDLKVPNSTRTSSSNVHTSRNLRLAVSQERAGTGAVGDIDEDDLEGTDLLHLISNSLDRFNEIVHPHELNAGFGLNDDGVMLSADSTDLCSSGYGSFDQQPQQLLLHSGKFSLGEGKTAAEDAPSTTTNTLPWLSSSCMSRLNHSSTNEPQRPYFLAGDCVSSLKDTTCAPTLCTNGELPNSGAGSGKLISPTVFPNGGGPSLYSDQLAGNVVGMASSDSTMVLGDPASAANSGCAPMLRHFCPGVPTPTRSGSSKTNEALNEMASYPDAKVSASEWCEIFACAVRTLQEGANRSTQLKEAILAAVDHGELAKSGINVDAILNSMSMLGLNETVTTTAQWSQETKPLTNTTHAGKDSSQLPPGGMSSNHTTQGTPVSTPLVINQDNFATFNCTPRSTDVEQFCNQQPQSNTTPPGICGRRSVLSACFPSTSANGSGAWDTSNIDVRLSNGTNGCTGPACLVDHRTGAAFFDGFSQPPVDRNASTNATPFVPSHQQGRGQHRITRRANAAPHSGNVCHPGLLALQNSSTGTGLSEPTLSYLLPKSNQAATAPVPLTSTTAFNTSRHNTPTPFLLDSKSSTRPIVFHLQEFLRYGNTGNQKRMQYDRSADFPSMRLSTHQQTGGTSARSTTSSPPNSSGHSAAKASSASFGGNTTSSSSGSGSSSSNNSTCGSTNPEQQSVSSTEVGGKPVIAKWRRACSFYLRGHCKKEDCEFAHDLTKVTCKFWEMGECFKGPTCPFLHGYPPELLSQEQQ</sequence>
<evidence type="ECO:0000256" key="1">
    <source>
        <dbReference type="SAM" id="MobiDB-lite"/>
    </source>
</evidence>
<feature type="compositionally biased region" description="Polar residues" evidence="1">
    <location>
        <begin position="913"/>
        <end position="922"/>
    </location>
</feature>
<proteinExistence type="predicted"/>
<feature type="compositionally biased region" description="Polar residues" evidence="1">
    <location>
        <begin position="720"/>
        <end position="736"/>
    </location>
</feature>
<keyword evidence="3" id="KW-1185">Reference proteome</keyword>
<feature type="region of interest" description="Disordered" evidence="1">
    <location>
        <begin position="581"/>
        <end position="618"/>
    </location>
</feature>
<dbReference type="Proteomes" id="UP000286415">
    <property type="component" value="Unassembled WGS sequence"/>
</dbReference>
<feature type="region of interest" description="Disordered" evidence="1">
    <location>
        <begin position="844"/>
        <end position="924"/>
    </location>
</feature>
<feature type="compositionally biased region" description="Low complexity" evidence="1">
    <location>
        <begin position="859"/>
        <end position="912"/>
    </location>
</feature>
<name>A0A3R7FSF7_CLOSI</name>
<reference evidence="2 3" key="2">
    <citation type="journal article" date="2021" name="Genomics">
        <title>High-quality reference genome for Clonorchis sinensis.</title>
        <authorList>
            <person name="Young N.D."/>
            <person name="Stroehlein A.J."/>
            <person name="Kinkar L."/>
            <person name="Wang T."/>
            <person name="Sohn W.M."/>
            <person name="Chang B.C.H."/>
            <person name="Kaur P."/>
            <person name="Weisz D."/>
            <person name="Dudchenko O."/>
            <person name="Aiden E.L."/>
            <person name="Korhonen P.K."/>
            <person name="Gasser R.B."/>
        </authorList>
    </citation>
    <scope>NUCLEOTIDE SEQUENCE [LARGE SCALE GENOMIC DNA]</scope>
    <source>
        <strain evidence="2">Cs-k2</strain>
    </source>
</reference>
<feature type="region of interest" description="Disordered" evidence="1">
    <location>
        <begin position="720"/>
        <end position="754"/>
    </location>
</feature>
<evidence type="ECO:0000313" key="2">
    <source>
        <dbReference type="EMBL" id="KAG5452975.1"/>
    </source>
</evidence>